<proteinExistence type="predicted"/>
<dbReference type="Proteomes" id="UP000250321">
    <property type="component" value="Unassembled WGS sequence"/>
</dbReference>
<dbReference type="EMBL" id="PJQY01000016">
    <property type="protein sequence ID" value="PQQ21293.1"/>
    <property type="molecule type" value="Genomic_DNA"/>
</dbReference>
<gene>
    <name evidence="2" type="ORF">Pyn_31464</name>
</gene>
<evidence type="ECO:0000313" key="2">
    <source>
        <dbReference type="EMBL" id="PQQ21293.1"/>
    </source>
</evidence>
<evidence type="ECO:0000256" key="1">
    <source>
        <dbReference type="SAM" id="MobiDB-lite"/>
    </source>
</evidence>
<feature type="compositionally biased region" description="Basic and acidic residues" evidence="1">
    <location>
        <begin position="86"/>
        <end position="122"/>
    </location>
</feature>
<reference evidence="2 3" key="1">
    <citation type="submission" date="2018-02" db="EMBL/GenBank/DDBJ databases">
        <title>Draft genome of wild Prunus yedoensis var. nudiflora.</title>
        <authorList>
            <person name="Baek S."/>
            <person name="Kim J.-H."/>
            <person name="Choi K."/>
            <person name="Kim G.-B."/>
            <person name="Cho A."/>
            <person name="Jang H."/>
            <person name="Shin C.-H."/>
            <person name="Yu H.-J."/>
            <person name="Mun J.-H."/>
        </authorList>
    </citation>
    <scope>NUCLEOTIDE SEQUENCE [LARGE SCALE GENOMIC DNA]</scope>
    <source>
        <strain evidence="3">cv. Jeju island</strain>
        <tissue evidence="2">Leaf</tissue>
    </source>
</reference>
<keyword evidence="3" id="KW-1185">Reference proteome</keyword>
<organism evidence="2 3">
    <name type="scientific">Prunus yedoensis var. nudiflora</name>
    <dbReference type="NCBI Taxonomy" id="2094558"/>
    <lineage>
        <taxon>Eukaryota</taxon>
        <taxon>Viridiplantae</taxon>
        <taxon>Streptophyta</taxon>
        <taxon>Embryophyta</taxon>
        <taxon>Tracheophyta</taxon>
        <taxon>Spermatophyta</taxon>
        <taxon>Magnoliopsida</taxon>
        <taxon>eudicotyledons</taxon>
        <taxon>Gunneridae</taxon>
        <taxon>Pentapetalae</taxon>
        <taxon>rosids</taxon>
        <taxon>fabids</taxon>
        <taxon>Rosales</taxon>
        <taxon>Rosaceae</taxon>
        <taxon>Amygdaloideae</taxon>
        <taxon>Amygdaleae</taxon>
        <taxon>Prunus</taxon>
    </lineage>
</organism>
<protein>
    <submittedName>
        <fullName evidence="2">Uncharacterized protein</fullName>
    </submittedName>
</protein>
<feature type="region of interest" description="Disordered" evidence="1">
    <location>
        <begin position="71"/>
        <end position="178"/>
    </location>
</feature>
<evidence type="ECO:0000313" key="3">
    <source>
        <dbReference type="Proteomes" id="UP000250321"/>
    </source>
</evidence>
<feature type="region of interest" description="Disordered" evidence="1">
    <location>
        <begin position="1"/>
        <end position="30"/>
    </location>
</feature>
<dbReference type="AlphaFoldDB" id="A0A314ZSE3"/>
<feature type="compositionally biased region" description="Polar residues" evidence="1">
    <location>
        <begin position="1"/>
        <end position="10"/>
    </location>
</feature>
<accession>A0A314ZSE3</accession>
<name>A0A314ZSE3_PRUYE</name>
<sequence>MQERTQSGGTVASYLSYGGQNRSSPAARKDVPVAGATWKALTWQAVQPVQRHALQSHNGVVKLRLSPCGLSPVAGKRYKATVRAAPQDRRQRQDVIRYLAPKRDRGEPPGRAIDCGRKEKSPGLRGSRGPRPRGEDTGHRRGRRDKGSPRGGSRGTAQGKPRAGNDGGTPNHNELVGV</sequence>
<comment type="caution">
    <text evidence="2">The sequence shown here is derived from an EMBL/GenBank/DDBJ whole genome shotgun (WGS) entry which is preliminary data.</text>
</comment>